<organism evidence="2 3">
    <name type="scientific">Candidatus Colimorpha enterica</name>
    <dbReference type="NCBI Taxonomy" id="3083063"/>
    <lineage>
        <taxon>Bacteria</taxon>
        <taxon>Pseudomonadati</taxon>
        <taxon>Bacteroidota</taxon>
        <taxon>Bacteroidia</taxon>
        <taxon>Bacteroidales</taxon>
        <taxon>Candidatus Colimorpha</taxon>
    </lineage>
</organism>
<protein>
    <submittedName>
        <fullName evidence="2">Uncharacterized protein</fullName>
    </submittedName>
</protein>
<reference evidence="2" key="1">
    <citation type="submission" date="2012-11" db="EMBL/GenBank/DDBJ databases">
        <title>Dependencies among metagenomic species, viruses, plasmids and units of genetic variation.</title>
        <authorList>
            <person name="Nielsen H.B."/>
            <person name="Almeida M."/>
            <person name="Juncker A.S."/>
            <person name="Rasmussen S."/>
            <person name="Li J."/>
            <person name="Sunagawa S."/>
            <person name="Plichta D."/>
            <person name="Gautier L."/>
            <person name="Le Chatelier E."/>
            <person name="Peletier E."/>
            <person name="Bonde I."/>
            <person name="Nielsen T."/>
            <person name="Manichanh C."/>
            <person name="Arumugam M."/>
            <person name="Batto J."/>
            <person name="Santos M.B.Q.D."/>
            <person name="Blom N."/>
            <person name="Borruel N."/>
            <person name="Burgdorf K.S."/>
            <person name="Boumezbeur F."/>
            <person name="Casellas F."/>
            <person name="Dore J."/>
            <person name="Guarner F."/>
            <person name="Hansen T."/>
            <person name="Hildebrand F."/>
            <person name="Kaas R.S."/>
            <person name="Kennedy S."/>
            <person name="Kristiansen K."/>
            <person name="Kultima J.R."/>
            <person name="Leonard P."/>
            <person name="Levenez F."/>
            <person name="Lund O."/>
            <person name="Moumen B."/>
            <person name="Le Paslier D."/>
            <person name="Pons N."/>
            <person name="Pedersen O."/>
            <person name="Prifti E."/>
            <person name="Qin J."/>
            <person name="Raes J."/>
            <person name="Tap J."/>
            <person name="Tims S."/>
            <person name="Ussery D.W."/>
            <person name="Yamada T."/>
            <person name="MetaHit consortium"/>
            <person name="Renault P."/>
            <person name="Sicheritz-Ponten T."/>
            <person name="Bork P."/>
            <person name="Wang J."/>
            <person name="Brunak S."/>
            <person name="Ehrlich S.D."/>
        </authorList>
    </citation>
    <scope>NUCLEOTIDE SEQUENCE [LARGE SCALE GENOMIC DNA]</scope>
</reference>
<keyword evidence="1" id="KW-0812">Transmembrane</keyword>
<dbReference type="EMBL" id="CBFW010000368">
    <property type="protein sequence ID" value="CDC76385.1"/>
    <property type="molecule type" value="Genomic_DNA"/>
</dbReference>
<evidence type="ECO:0000313" key="3">
    <source>
        <dbReference type="Proteomes" id="UP000017938"/>
    </source>
</evidence>
<sequence>MKRIVKRFLLWILCVLAISAEYLIIQYPLFELHGMGEWPFDVMIFGAAVISVAACFDLKRLMISASVGYFPSFFAGRAVGSRMLVNSHDGLPTDTVWIWFAVFFLVAILLGIVFEVLKKTRRR</sequence>
<name>R6TW06_9BACT</name>
<dbReference type="STRING" id="1263015.BN580_00153"/>
<proteinExistence type="predicted"/>
<keyword evidence="1" id="KW-1133">Transmembrane helix</keyword>
<keyword evidence="1" id="KW-0472">Membrane</keyword>
<feature type="transmembrane region" description="Helical" evidence="1">
    <location>
        <begin position="97"/>
        <end position="117"/>
    </location>
</feature>
<feature type="transmembrane region" description="Helical" evidence="1">
    <location>
        <begin position="68"/>
        <end position="85"/>
    </location>
</feature>
<dbReference type="Proteomes" id="UP000017938">
    <property type="component" value="Unassembled WGS sequence"/>
</dbReference>
<dbReference type="AlphaFoldDB" id="R6TW06"/>
<comment type="caution">
    <text evidence="2">The sequence shown here is derived from an EMBL/GenBank/DDBJ whole genome shotgun (WGS) entry which is preliminary data.</text>
</comment>
<evidence type="ECO:0000256" key="1">
    <source>
        <dbReference type="SAM" id="Phobius"/>
    </source>
</evidence>
<feature type="transmembrane region" description="Helical" evidence="1">
    <location>
        <begin position="36"/>
        <end position="56"/>
    </location>
</feature>
<evidence type="ECO:0000313" key="2">
    <source>
        <dbReference type="EMBL" id="CDC76385.1"/>
    </source>
</evidence>
<accession>R6TW06</accession>
<gene>
    <name evidence="2" type="ORF">BN580_00153</name>
</gene>